<name>A0AA88JID9_FICCA</name>
<dbReference type="AlphaFoldDB" id="A0AA88JID9"/>
<evidence type="ECO:0000313" key="1">
    <source>
        <dbReference type="EMBL" id="GMN75485.1"/>
    </source>
</evidence>
<evidence type="ECO:0000313" key="3">
    <source>
        <dbReference type="Proteomes" id="UP001187192"/>
    </source>
</evidence>
<sequence length="63" mass="6858">GFPLCDNSIAAAVATTKGDRRSDDVNGGWSRSVLVGSFSTKSSPTSFQRFRIQRDFGDISDSW</sequence>
<feature type="non-terminal residue" evidence="1">
    <location>
        <position position="1"/>
    </location>
</feature>
<organism evidence="1 3">
    <name type="scientific">Ficus carica</name>
    <name type="common">Common fig</name>
    <dbReference type="NCBI Taxonomy" id="3494"/>
    <lineage>
        <taxon>Eukaryota</taxon>
        <taxon>Viridiplantae</taxon>
        <taxon>Streptophyta</taxon>
        <taxon>Embryophyta</taxon>
        <taxon>Tracheophyta</taxon>
        <taxon>Spermatophyta</taxon>
        <taxon>Magnoliopsida</taxon>
        <taxon>eudicotyledons</taxon>
        <taxon>Gunneridae</taxon>
        <taxon>Pentapetalae</taxon>
        <taxon>rosids</taxon>
        <taxon>fabids</taxon>
        <taxon>Rosales</taxon>
        <taxon>Moraceae</taxon>
        <taxon>Ficeae</taxon>
        <taxon>Ficus</taxon>
    </lineage>
</organism>
<protein>
    <submittedName>
        <fullName evidence="1">Uncharacterized protein</fullName>
    </submittedName>
</protein>
<keyword evidence="3" id="KW-1185">Reference proteome</keyword>
<dbReference type="EMBL" id="BTGU01021721">
    <property type="protein sequence ID" value="GMN75488.1"/>
    <property type="molecule type" value="Genomic_DNA"/>
</dbReference>
<evidence type="ECO:0000313" key="2">
    <source>
        <dbReference type="EMBL" id="GMN75488.1"/>
    </source>
</evidence>
<dbReference type="EMBL" id="BTGU01021719">
    <property type="protein sequence ID" value="GMN75485.1"/>
    <property type="molecule type" value="Genomic_DNA"/>
</dbReference>
<reference evidence="1" key="1">
    <citation type="submission" date="2023-07" db="EMBL/GenBank/DDBJ databases">
        <title>draft genome sequence of fig (Ficus carica).</title>
        <authorList>
            <person name="Takahashi T."/>
            <person name="Nishimura K."/>
        </authorList>
    </citation>
    <scope>NUCLEOTIDE SEQUENCE</scope>
</reference>
<gene>
    <name evidence="1" type="ORF">TIFTF001_056700</name>
    <name evidence="2" type="ORF">TIFTF001_056702</name>
</gene>
<comment type="caution">
    <text evidence="1">The sequence shown here is derived from an EMBL/GenBank/DDBJ whole genome shotgun (WGS) entry which is preliminary data.</text>
</comment>
<dbReference type="Proteomes" id="UP001187192">
    <property type="component" value="Unassembled WGS sequence"/>
</dbReference>
<accession>A0AA88JID9</accession>
<proteinExistence type="predicted"/>